<dbReference type="PANTHER" id="PTHR43784">
    <property type="entry name" value="GDSL-LIKE LIPASE/ACYLHYDROLASE, PUTATIVE (AFU_ORTHOLOGUE AFUA_2G00820)-RELATED"/>
    <property type="match status" value="1"/>
</dbReference>
<protein>
    <recommendedName>
        <fullName evidence="3">SGNH hydrolase-type esterase domain-containing protein</fullName>
    </recommendedName>
</protein>
<dbReference type="InterPro" id="IPR036514">
    <property type="entry name" value="SGNH_hydro_sf"/>
</dbReference>
<dbReference type="Proteomes" id="UP000051008">
    <property type="component" value="Unassembled WGS sequence"/>
</dbReference>
<proteinExistence type="predicted"/>
<name>A0A0R2AII3_9LACO</name>
<dbReference type="SUPFAM" id="SSF52266">
    <property type="entry name" value="SGNH hydrolase"/>
    <property type="match status" value="1"/>
</dbReference>
<dbReference type="PANTHER" id="PTHR43784:SF2">
    <property type="entry name" value="GDSL-LIKE LIPASE_ACYLHYDROLASE, PUTATIVE (AFU_ORTHOLOGUE AFUA_2G00820)-RELATED"/>
    <property type="match status" value="1"/>
</dbReference>
<evidence type="ECO:0000313" key="1">
    <source>
        <dbReference type="EMBL" id="KRM63753.1"/>
    </source>
</evidence>
<dbReference type="AlphaFoldDB" id="A0A0R2AII3"/>
<dbReference type="EMBL" id="AYYP01000057">
    <property type="protein sequence ID" value="KRM63753.1"/>
    <property type="molecule type" value="Genomic_DNA"/>
</dbReference>
<gene>
    <name evidence="1" type="ORF">FC14_GL000211</name>
</gene>
<sequence>MKVMISWQLGIMQTCDNFATMPFRLEQLAQVVAYTPFLSGNKVRLVLSNLYGEADLYFDEIYLSKEEKFHVKHQVTYLKQKQVVIRRGHKLQTDPLTLKVQAGEKLYVWMKASRKQTYADVASTYATDLINASYGQKFDYCPSLRVNEYQRKSWFSLEGILVWTKHKPKVVEFAGDSLMEMGFVSQALGKLFLEEYPQQVTYLNTAVSGSRLLYDCPTDSLLLATYGQSLLKRKPKPNSVALSICFCGGNDLLLPAYSSQASKQVVTPAELVAGFRELLTSWPNPVVSSTILPAKKIQAQSEATRLAVNQELSSWSQIFDGAKLLVDGQGKLKPTYQLGDGLHINQAGGNLLAQQLLAFLKTNSLL</sequence>
<dbReference type="PATRIC" id="fig|1423718.3.peg.224"/>
<keyword evidence="2" id="KW-1185">Reference proteome</keyword>
<comment type="caution">
    <text evidence="1">The sequence shown here is derived from an EMBL/GenBank/DDBJ whole genome shotgun (WGS) entry which is preliminary data.</text>
</comment>
<accession>A0A0R2AII3</accession>
<dbReference type="InterPro" id="IPR053140">
    <property type="entry name" value="GDSL_Rv0518-like"/>
</dbReference>
<reference evidence="1 2" key="1">
    <citation type="journal article" date="2015" name="Genome Announc.">
        <title>Expanding the biotechnology potential of lactobacilli through comparative genomics of 213 strains and associated genera.</title>
        <authorList>
            <person name="Sun Z."/>
            <person name="Harris H.M."/>
            <person name="McCann A."/>
            <person name="Guo C."/>
            <person name="Argimon S."/>
            <person name="Zhang W."/>
            <person name="Yang X."/>
            <person name="Jeffery I.B."/>
            <person name="Cooney J.C."/>
            <person name="Kagawa T.F."/>
            <person name="Liu W."/>
            <person name="Song Y."/>
            <person name="Salvetti E."/>
            <person name="Wrobel A."/>
            <person name="Rasinkangas P."/>
            <person name="Parkhill J."/>
            <person name="Rea M.C."/>
            <person name="O'Sullivan O."/>
            <person name="Ritari J."/>
            <person name="Douillard F.P."/>
            <person name="Paul Ross R."/>
            <person name="Yang R."/>
            <person name="Briner A.E."/>
            <person name="Felis G.E."/>
            <person name="de Vos W.M."/>
            <person name="Barrangou R."/>
            <person name="Klaenhammer T.R."/>
            <person name="Caufield P.W."/>
            <person name="Cui Y."/>
            <person name="Zhang H."/>
            <person name="O'Toole P.W."/>
        </authorList>
    </citation>
    <scope>NUCLEOTIDE SEQUENCE [LARGE SCALE GENOMIC DNA]</scope>
    <source>
        <strain evidence="1 2">DSM 20509</strain>
    </source>
</reference>
<evidence type="ECO:0008006" key="3">
    <source>
        <dbReference type="Google" id="ProtNLM"/>
    </source>
</evidence>
<dbReference type="Gene3D" id="3.40.50.1110">
    <property type="entry name" value="SGNH hydrolase"/>
    <property type="match status" value="1"/>
</dbReference>
<organism evidence="1 2">
    <name type="scientific">Ligilactobacillus agilis DSM 20509</name>
    <dbReference type="NCBI Taxonomy" id="1423718"/>
    <lineage>
        <taxon>Bacteria</taxon>
        <taxon>Bacillati</taxon>
        <taxon>Bacillota</taxon>
        <taxon>Bacilli</taxon>
        <taxon>Lactobacillales</taxon>
        <taxon>Lactobacillaceae</taxon>
        <taxon>Ligilactobacillus</taxon>
    </lineage>
</organism>
<evidence type="ECO:0000313" key="2">
    <source>
        <dbReference type="Proteomes" id="UP000051008"/>
    </source>
</evidence>